<feature type="transmembrane region" description="Helical" evidence="1">
    <location>
        <begin position="12"/>
        <end position="30"/>
    </location>
</feature>
<keyword evidence="1" id="KW-0472">Membrane</keyword>
<name>N1U5Y6_9LEPT</name>
<accession>N1U5Y6</accession>
<proteinExistence type="predicted"/>
<comment type="caution">
    <text evidence="2">The sequence shown here is derived from an EMBL/GenBank/DDBJ whole genome shotgun (WGS) entry which is preliminary data.</text>
</comment>
<evidence type="ECO:0000313" key="2">
    <source>
        <dbReference type="EMBL" id="EMY15893.1"/>
    </source>
</evidence>
<protein>
    <submittedName>
        <fullName evidence="2">Uncharacterized protein</fullName>
    </submittedName>
</protein>
<evidence type="ECO:0000256" key="1">
    <source>
        <dbReference type="SAM" id="Phobius"/>
    </source>
</evidence>
<keyword evidence="1" id="KW-1133">Transmembrane helix</keyword>
<keyword evidence="1" id="KW-0812">Transmembrane</keyword>
<dbReference type="Proteomes" id="UP000012249">
    <property type="component" value="Unassembled WGS sequence"/>
</dbReference>
<evidence type="ECO:0000313" key="3">
    <source>
        <dbReference type="Proteomes" id="UP000012249"/>
    </source>
</evidence>
<dbReference type="AlphaFoldDB" id="N1U5Y6"/>
<gene>
    <name evidence="2" type="ORF">LEP1GSC043_2186</name>
</gene>
<organism evidence="2 3">
    <name type="scientific">Leptospira weilii str. Ecochallenge</name>
    <dbReference type="NCBI Taxonomy" id="1049986"/>
    <lineage>
        <taxon>Bacteria</taxon>
        <taxon>Pseudomonadati</taxon>
        <taxon>Spirochaetota</taxon>
        <taxon>Spirochaetia</taxon>
        <taxon>Leptospirales</taxon>
        <taxon>Leptospiraceae</taxon>
        <taxon>Leptospira</taxon>
    </lineage>
</organism>
<dbReference type="EMBL" id="AHMI02000057">
    <property type="protein sequence ID" value="EMY15893.1"/>
    <property type="molecule type" value="Genomic_DNA"/>
</dbReference>
<reference evidence="2 3" key="1">
    <citation type="submission" date="2013-02" db="EMBL/GenBank/DDBJ databases">
        <authorList>
            <person name="Harkins D.M."/>
            <person name="Durkin A.S."/>
            <person name="Brinkac L.M."/>
            <person name="Haft D.H."/>
            <person name="Selengut J.D."/>
            <person name="Sanka R."/>
            <person name="DePew J."/>
            <person name="Purushe J."/>
            <person name="Haake D.A."/>
            <person name="Matsunaga J."/>
            <person name="Vinetz J.M."/>
            <person name="Sutton G.G."/>
            <person name="Nierman W.C."/>
            <person name="Fouts D.E."/>
        </authorList>
    </citation>
    <scope>NUCLEOTIDE SEQUENCE [LARGE SCALE GENOMIC DNA]</scope>
    <source>
        <strain evidence="2 3">Ecochallenge</strain>
    </source>
</reference>
<sequence length="140" mass="15806">MEHKKESTYGKFGTFFISGIIFFTTIQPTIGEDILPKEVTVEEEKGNSGDLKNVLRLTLKDAVNHVLEKNITIQNAKMEYIKADGGELKNESQFTWNLIGGITIFKTTLPNNRNNIFLGTKQSQDKLSVGIEKILKQELM</sequence>